<keyword evidence="3" id="KW-0472">Membrane</keyword>
<dbReference type="EMBL" id="SLWY01000025">
    <property type="protein sequence ID" value="TCO77536.1"/>
    <property type="molecule type" value="Genomic_DNA"/>
</dbReference>
<dbReference type="GO" id="GO:0004016">
    <property type="term" value="F:adenylate cyclase activity"/>
    <property type="evidence" value="ECO:0007669"/>
    <property type="project" value="UniProtKB-ARBA"/>
</dbReference>
<evidence type="ECO:0000313" key="7">
    <source>
        <dbReference type="Proteomes" id="UP000295765"/>
    </source>
</evidence>
<dbReference type="AlphaFoldDB" id="A0A4R2L1C6"/>
<dbReference type="Gene3D" id="3.10.20.30">
    <property type="match status" value="1"/>
</dbReference>
<dbReference type="Pfam" id="PF00211">
    <property type="entry name" value="Guanylate_cyc"/>
    <property type="match status" value="1"/>
</dbReference>
<dbReference type="SUPFAM" id="SSF55073">
    <property type="entry name" value="Nucleotide cyclase"/>
    <property type="match status" value="1"/>
</dbReference>
<feature type="transmembrane region" description="Helical" evidence="3">
    <location>
        <begin position="142"/>
        <end position="163"/>
    </location>
</feature>
<dbReference type="GO" id="GO:0016020">
    <property type="term" value="C:membrane"/>
    <property type="evidence" value="ECO:0007669"/>
    <property type="project" value="InterPro"/>
</dbReference>
<keyword evidence="1 3" id="KW-0812">Transmembrane</keyword>
<evidence type="ECO:0000313" key="6">
    <source>
        <dbReference type="EMBL" id="TCO77536.1"/>
    </source>
</evidence>
<name>A0A4R2L1C6_9GAMM</name>
<dbReference type="PROSITE" id="PS51085">
    <property type="entry name" value="2FE2S_FER_2"/>
    <property type="match status" value="1"/>
</dbReference>
<dbReference type="InterPro" id="IPR034804">
    <property type="entry name" value="SQR/QFR_C/D"/>
</dbReference>
<feature type="transmembrane region" description="Helical" evidence="3">
    <location>
        <begin position="97"/>
        <end position="115"/>
    </location>
</feature>
<feature type="domain" description="2Fe-2S ferredoxin-type" evidence="5">
    <location>
        <begin position="254"/>
        <end position="349"/>
    </location>
</feature>
<dbReference type="PANTHER" id="PTHR43081:SF1">
    <property type="entry name" value="ADENYLATE CYCLASE, TERMINAL-DIFFERENTIATION SPECIFIC"/>
    <property type="match status" value="1"/>
</dbReference>
<dbReference type="GO" id="GO:0035556">
    <property type="term" value="P:intracellular signal transduction"/>
    <property type="evidence" value="ECO:0007669"/>
    <property type="project" value="InterPro"/>
</dbReference>
<dbReference type="Gene3D" id="3.30.70.1230">
    <property type="entry name" value="Nucleotide cyclase"/>
    <property type="match status" value="1"/>
</dbReference>
<dbReference type="InterPro" id="IPR012675">
    <property type="entry name" value="Beta-grasp_dom_sf"/>
</dbReference>
<protein>
    <submittedName>
        <fullName evidence="6">Adenylate cyclase</fullName>
    </submittedName>
</protein>
<evidence type="ECO:0000256" key="3">
    <source>
        <dbReference type="SAM" id="Phobius"/>
    </source>
</evidence>
<dbReference type="InterPro" id="IPR001054">
    <property type="entry name" value="A/G_cyclase"/>
</dbReference>
<reference evidence="6 7" key="1">
    <citation type="submission" date="2019-03" db="EMBL/GenBank/DDBJ databases">
        <title>Genomic Encyclopedia of Type Strains, Phase IV (KMG-IV): sequencing the most valuable type-strain genomes for metagenomic binning, comparative biology and taxonomic classification.</title>
        <authorList>
            <person name="Goeker M."/>
        </authorList>
    </citation>
    <scope>NUCLEOTIDE SEQUENCE [LARGE SCALE GENOMIC DNA]</scope>
    <source>
        <strain evidence="6 7">DSM 25287</strain>
    </source>
</reference>
<keyword evidence="7" id="KW-1185">Reference proteome</keyword>
<dbReference type="SUPFAM" id="SSF81343">
    <property type="entry name" value="Fumarate reductase respiratory complex transmembrane subunits"/>
    <property type="match status" value="1"/>
</dbReference>
<feature type="transmembrane region" description="Helical" evidence="3">
    <location>
        <begin position="175"/>
        <end position="195"/>
    </location>
</feature>
<feature type="transmembrane region" description="Helical" evidence="3">
    <location>
        <begin position="66"/>
        <end position="85"/>
    </location>
</feature>
<dbReference type="OrthoDB" id="9806704at2"/>
<dbReference type="GO" id="GO:0051536">
    <property type="term" value="F:iron-sulfur cluster binding"/>
    <property type="evidence" value="ECO:0007669"/>
    <property type="project" value="InterPro"/>
</dbReference>
<dbReference type="InterPro" id="IPR036010">
    <property type="entry name" value="2Fe-2S_ferredoxin-like_sf"/>
</dbReference>
<accession>A0A4R2L1C6</accession>
<dbReference type="GO" id="GO:0009190">
    <property type="term" value="P:cyclic nucleotide biosynthetic process"/>
    <property type="evidence" value="ECO:0007669"/>
    <property type="project" value="InterPro"/>
</dbReference>
<feature type="domain" description="Guanylate cyclase" evidence="4">
    <location>
        <begin position="372"/>
        <end position="507"/>
    </location>
</feature>
<dbReference type="InterPro" id="IPR001041">
    <property type="entry name" value="2Fe-2S_ferredoxin-type"/>
</dbReference>
<gene>
    <name evidence="6" type="ORF">EV699_12539</name>
</gene>
<dbReference type="InterPro" id="IPR050697">
    <property type="entry name" value="Adenylyl/Guanylyl_Cyclase_3/4"/>
</dbReference>
<dbReference type="CDD" id="cd07302">
    <property type="entry name" value="CHD"/>
    <property type="match status" value="1"/>
</dbReference>
<evidence type="ECO:0000256" key="2">
    <source>
        <dbReference type="ARBA" id="ARBA00022989"/>
    </source>
</evidence>
<dbReference type="InterPro" id="IPR029787">
    <property type="entry name" value="Nucleotide_cyclase"/>
</dbReference>
<dbReference type="PANTHER" id="PTHR43081">
    <property type="entry name" value="ADENYLATE CYCLASE, TERMINAL-DIFFERENTIATION SPECIFIC-RELATED"/>
    <property type="match status" value="1"/>
</dbReference>
<dbReference type="RefSeq" id="WP_132545371.1">
    <property type="nucleotide sequence ID" value="NZ_SLWY01000025.1"/>
</dbReference>
<dbReference type="SMART" id="SM00044">
    <property type="entry name" value="CYCc"/>
    <property type="match status" value="1"/>
</dbReference>
<dbReference type="SUPFAM" id="SSF54292">
    <property type="entry name" value="2Fe-2S ferredoxin-like"/>
    <property type="match status" value="1"/>
</dbReference>
<sequence length="578" mass="61958">MNAAPAPGRARGPHYALTQWRLATGLVLFAFAATHFANHALGLVSLDAMEAVRQWRIAVTRSLPGTVVLGASALIHLALGLGRLVQRRSLRMAPSDAVQLVFGLLIPFLLLPHLIGTRFAHELIGHDDRYANVVRALWPDDLLRQSGLLLVVWVHGCIGLHHWLSFKPWYRRAAWALYAGAIALPLLSLAGFITAGRTLPPHPLPPPAPTATLPPEAWAGLRAAMDIAPWLYLALLAAVLAWRFGRGAADRLLPQVRVSYVGGPTVTAPPGLSLLEVSRRYGIPHASVCDGHARCSTCRVRVLQGIEHLPEPSRVERQVLERVGAGPNVRLACQLVPSADLQVATLLPAQPHARAVSLRQDRFFWGVEQPVTIMFADLRGFTALSETRLPYDVVFMLNQYLGPMSEVILEHGGYVDKFMGDGILAIFGIDRPPTDGARRALAATRGMAGTLQALNACLHTEFARPFDIGIGLHFGPAVLGRIGTTALDAASRITALGDTVNTANRLESACKELGVQVVVSQATIAAAGYTPCAAAQPRSIQLRGKAQPLEVFAFHSALDIPQPGAPASPPPLTAATAP</sequence>
<dbReference type="PROSITE" id="PS50125">
    <property type="entry name" value="GUANYLATE_CYCLASE_2"/>
    <property type="match status" value="1"/>
</dbReference>
<proteinExistence type="predicted"/>
<evidence type="ECO:0000259" key="5">
    <source>
        <dbReference type="PROSITE" id="PS51085"/>
    </source>
</evidence>
<dbReference type="Pfam" id="PF00111">
    <property type="entry name" value="Fer2"/>
    <property type="match status" value="1"/>
</dbReference>
<organism evidence="6 7">
    <name type="scientific">Plasticicumulans lactativorans</name>
    <dbReference type="NCBI Taxonomy" id="1133106"/>
    <lineage>
        <taxon>Bacteria</taxon>
        <taxon>Pseudomonadati</taxon>
        <taxon>Pseudomonadota</taxon>
        <taxon>Gammaproteobacteria</taxon>
        <taxon>Candidatus Competibacteraceae</taxon>
        <taxon>Plasticicumulans</taxon>
    </lineage>
</organism>
<evidence type="ECO:0000256" key="1">
    <source>
        <dbReference type="ARBA" id="ARBA00022692"/>
    </source>
</evidence>
<dbReference type="CDD" id="cd00207">
    <property type="entry name" value="fer2"/>
    <property type="match status" value="1"/>
</dbReference>
<dbReference type="Proteomes" id="UP000295765">
    <property type="component" value="Unassembled WGS sequence"/>
</dbReference>
<keyword evidence="2 3" id="KW-1133">Transmembrane helix</keyword>
<evidence type="ECO:0000259" key="4">
    <source>
        <dbReference type="PROSITE" id="PS50125"/>
    </source>
</evidence>
<comment type="caution">
    <text evidence="6">The sequence shown here is derived from an EMBL/GenBank/DDBJ whole genome shotgun (WGS) entry which is preliminary data.</text>
</comment>